<proteinExistence type="predicted"/>
<gene>
    <name evidence="1" type="ORF">B296_00011309</name>
</gene>
<accession>A0A427AMK5</accession>
<protein>
    <submittedName>
        <fullName evidence="1">Uncharacterized protein</fullName>
    </submittedName>
</protein>
<dbReference type="Proteomes" id="UP000287651">
    <property type="component" value="Unassembled WGS sequence"/>
</dbReference>
<dbReference type="EMBL" id="AMZH03001930">
    <property type="protein sequence ID" value="RRT77444.1"/>
    <property type="molecule type" value="Genomic_DNA"/>
</dbReference>
<reference evidence="1 2" key="1">
    <citation type="journal article" date="2014" name="Agronomy (Basel)">
        <title>A Draft Genome Sequence for Ensete ventricosum, the Drought-Tolerant Tree Against Hunger.</title>
        <authorList>
            <person name="Harrison J."/>
            <person name="Moore K.A."/>
            <person name="Paszkiewicz K."/>
            <person name="Jones T."/>
            <person name="Grant M."/>
            <person name="Ambacheew D."/>
            <person name="Muzemil S."/>
            <person name="Studholme D.J."/>
        </authorList>
    </citation>
    <scope>NUCLEOTIDE SEQUENCE [LARGE SCALE GENOMIC DNA]</scope>
</reference>
<dbReference type="AlphaFoldDB" id="A0A427AMK5"/>
<organism evidence="1 2">
    <name type="scientific">Ensete ventricosum</name>
    <name type="common">Abyssinian banana</name>
    <name type="synonym">Musa ensete</name>
    <dbReference type="NCBI Taxonomy" id="4639"/>
    <lineage>
        <taxon>Eukaryota</taxon>
        <taxon>Viridiplantae</taxon>
        <taxon>Streptophyta</taxon>
        <taxon>Embryophyta</taxon>
        <taxon>Tracheophyta</taxon>
        <taxon>Spermatophyta</taxon>
        <taxon>Magnoliopsida</taxon>
        <taxon>Liliopsida</taxon>
        <taxon>Zingiberales</taxon>
        <taxon>Musaceae</taxon>
        <taxon>Ensete</taxon>
    </lineage>
</organism>
<evidence type="ECO:0000313" key="2">
    <source>
        <dbReference type="Proteomes" id="UP000287651"/>
    </source>
</evidence>
<evidence type="ECO:0000313" key="1">
    <source>
        <dbReference type="EMBL" id="RRT77444.1"/>
    </source>
</evidence>
<name>A0A427AMK5_ENSVE</name>
<sequence length="149" mass="16861">MMRFGLHAQDRLSGIRNSGSWERLLDLRRRGPRSRRVVMLVSRRPAKGPSRWCGSDQAAPMAKLALFYRKGVRVNKPYWCFPQECLLTASRTVNFNVYGLVGSEGPLELFESGSPLEPVEACLPKAREVMSWYPIRATFLSVTSVSQGR</sequence>
<comment type="caution">
    <text evidence="1">The sequence shown here is derived from an EMBL/GenBank/DDBJ whole genome shotgun (WGS) entry which is preliminary data.</text>
</comment>